<dbReference type="Gene3D" id="4.10.240.10">
    <property type="entry name" value="Zn(2)-C6 fungal-type DNA-binding domain"/>
    <property type="match status" value="1"/>
</dbReference>
<feature type="region of interest" description="Disordered" evidence="2">
    <location>
        <begin position="1"/>
        <end position="24"/>
    </location>
</feature>
<evidence type="ECO:0000313" key="4">
    <source>
        <dbReference type="EMBL" id="QRD05658.1"/>
    </source>
</evidence>
<dbReference type="Pfam" id="PF00172">
    <property type="entry name" value="Zn_clus"/>
    <property type="match status" value="1"/>
</dbReference>
<protein>
    <recommendedName>
        <fullName evidence="3">Zn(2)-C6 fungal-type domain-containing protein</fullName>
    </recommendedName>
</protein>
<dbReference type="PRINTS" id="PR00755">
    <property type="entry name" value="AFLATOXINBRP"/>
</dbReference>
<dbReference type="GO" id="GO:0008270">
    <property type="term" value="F:zinc ion binding"/>
    <property type="evidence" value="ECO:0007669"/>
    <property type="project" value="InterPro"/>
</dbReference>
<feature type="domain" description="Zn(2)-C6 fungal-type" evidence="3">
    <location>
        <begin position="39"/>
        <end position="67"/>
    </location>
</feature>
<dbReference type="OMA" id="VWEDVFM"/>
<evidence type="ECO:0000313" key="5">
    <source>
        <dbReference type="Proteomes" id="UP000663193"/>
    </source>
</evidence>
<dbReference type="InterPro" id="IPR036864">
    <property type="entry name" value="Zn2-C6_fun-type_DNA-bd_sf"/>
</dbReference>
<dbReference type="CDD" id="cd00067">
    <property type="entry name" value="GAL4"/>
    <property type="match status" value="1"/>
</dbReference>
<feature type="region of interest" description="Disordered" evidence="2">
    <location>
        <begin position="95"/>
        <end position="121"/>
    </location>
</feature>
<evidence type="ECO:0000256" key="2">
    <source>
        <dbReference type="SAM" id="MobiDB-lite"/>
    </source>
</evidence>
<dbReference type="InterPro" id="IPR001138">
    <property type="entry name" value="Zn2Cys6_DnaBD"/>
</dbReference>
<dbReference type="SUPFAM" id="SSF57701">
    <property type="entry name" value="Zn2/Cys6 DNA-binding domain"/>
    <property type="match status" value="1"/>
</dbReference>
<dbReference type="Proteomes" id="UP000663193">
    <property type="component" value="Chromosome 19"/>
</dbReference>
<dbReference type="AlphaFoldDB" id="A0A7U2I9C6"/>
<reference evidence="5" key="1">
    <citation type="journal article" date="2021" name="BMC Genomics">
        <title>Chromosome-level genome assembly and manually-curated proteome of model necrotroph Parastagonospora nodorum Sn15 reveals a genome-wide trove of candidate effector homologs, and redundancy of virulence-related functions within an accessory chromosome.</title>
        <authorList>
            <person name="Bertazzoni S."/>
            <person name="Jones D.A.B."/>
            <person name="Phan H.T."/>
            <person name="Tan K.-C."/>
            <person name="Hane J.K."/>
        </authorList>
    </citation>
    <scope>NUCLEOTIDE SEQUENCE [LARGE SCALE GENOMIC DNA]</scope>
    <source>
        <strain evidence="5">SN15 / ATCC MYA-4574 / FGSC 10173)</strain>
    </source>
</reference>
<dbReference type="VEuPathDB" id="FungiDB:JI435_059360"/>
<organism evidence="4 5">
    <name type="scientific">Phaeosphaeria nodorum (strain SN15 / ATCC MYA-4574 / FGSC 10173)</name>
    <name type="common">Glume blotch fungus</name>
    <name type="synonym">Parastagonospora nodorum</name>
    <dbReference type="NCBI Taxonomy" id="321614"/>
    <lineage>
        <taxon>Eukaryota</taxon>
        <taxon>Fungi</taxon>
        <taxon>Dikarya</taxon>
        <taxon>Ascomycota</taxon>
        <taxon>Pezizomycotina</taxon>
        <taxon>Dothideomycetes</taxon>
        <taxon>Pleosporomycetidae</taxon>
        <taxon>Pleosporales</taxon>
        <taxon>Pleosporineae</taxon>
        <taxon>Phaeosphaeriaceae</taxon>
        <taxon>Parastagonospora</taxon>
    </lineage>
</organism>
<keyword evidence="1" id="KW-0539">Nucleus</keyword>
<dbReference type="OrthoDB" id="40579at2759"/>
<dbReference type="PROSITE" id="PS00463">
    <property type="entry name" value="ZN2_CY6_FUNGAL_1"/>
    <property type="match status" value="1"/>
</dbReference>
<evidence type="ECO:0000259" key="3">
    <source>
        <dbReference type="PROSITE" id="PS50048"/>
    </source>
</evidence>
<keyword evidence="5" id="KW-1185">Reference proteome</keyword>
<evidence type="ECO:0000256" key="1">
    <source>
        <dbReference type="ARBA" id="ARBA00023242"/>
    </source>
</evidence>
<dbReference type="PROSITE" id="PS50048">
    <property type="entry name" value="ZN2_CY6_FUNGAL_2"/>
    <property type="match status" value="1"/>
</dbReference>
<sequence>MDSPATTEMSPPVTPQSASYSNTPTYNPYQRVASRRAISCVTCAKAKTKCDKGFPSCSRCIAKGIKCDPRSTRRTSDNSYRANIQKPFVAPKRYNSTSNLPLLNRHSSPRSIPSLKRPRTMRAASHIDFRTAVKMSQQTSACSGLPKLTPLTTCASGITDGCYSYPNNTDQDANGYTFGMPSSGMTGSGCLTPQTPESLVFHEPMSIEDISDTWMLSQPWSDDSQAWSDDSQASIGLGLEGDMTGLLPGAELWSTSEHMHSAPIPQTPWAPSYYSGSPQSTTSGFVSHSRGTPSLSMSECSVDDFSDSGVFPDDWANYQPPTNQLNMAHMVTSAPFMHDLRSVPVTAPVWEDVFM</sequence>
<dbReference type="GO" id="GO:0000981">
    <property type="term" value="F:DNA-binding transcription factor activity, RNA polymerase II-specific"/>
    <property type="evidence" value="ECO:0007669"/>
    <property type="project" value="InterPro"/>
</dbReference>
<name>A0A7U2I9C6_PHANO</name>
<gene>
    <name evidence="4" type="ORF">JI435_059360</name>
</gene>
<accession>A0A7U2I9C6</accession>
<feature type="compositionally biased region" description="Polar residues" evidence="2">
    <location>
        <begin position="95"/>
        <end position="111"/>
    </location>
</feature>
<proteinExistence type="predicted"/>
<dbReference type="EMBL" id="CP069041">
    <property type="protein sequence ID" value="QRD05658.1"/>
    <property type="molecule type" value="Genomic_DNA"/>
</dbReference>
<dbReference type="SMART" id="SM00066">
    <property type="entry name" value="GAL4"/>
    <property type="match status" value="1"/>
</dbReference>